<accession>A0A0B4WXG0</accession>
<organism evidence="2">
    <name type="scientific">Synodus synodus</name>
    <name type="common">diamond lizardfish</name>
    <dbReference type="NCBI Taxonomy" id="721939"/>
    <lineage>
        <taxon>Eukaryota</taxon>
        <taxon>Metazoa</taxon>
        <taxon>Chordata</taxon>
        <taxon>Craniata</taxon>
        <taxon>Vertebrata</taxon>
        <taxon>Euteleostomi</taxon>
        <taxon>Actinopterygii</taxon>
        <taxon>Neopterygii</taxon>
        <taxon>Teleostei</taxon>
        <taxon>Neoteleostei</taxon>
        <taxon>Aulopa</taxon>
        <taxon>Aulopiformes</taxon>
        <taxon>Aulopoidei</taxon>
        <taxon>Synodontidae</taxon>
        <taxon>Synodontinae</taxon>
        <taxon>Synodus</taxon>
    </lineage>
</organism>
<feature type="region of interest" description="Disordered" evidence="1">
    <location>
        <begin position="1"/>
        <end position="34"/>
    </location>
</feature>
<evidence type="ECO:0000256" key="1">
    <source>
        <dbReference type="SAM" id="MobiDB-lite"/>
    </source>
</evidence>
<evidence type="ECO:0000313" key="2">
    <source>
        <dbReference type="EMBL" id="AJD38791.1"/>
    </source>
</evidence>
<protein>
    <submittedName>
        <fullName evidence="2">Short-wavelength sensitive opsin 2B1</fullName>
    </submittedName>
</protein>
<reference evidence="2" key="1">
    <citation type="journal article" date="2015" name="Proc. Natl. Acad. Sci. U.S.A.">
        <title>Ancestral duplications and highly dynamic opsin gene evolution in percomorph fishes.</title>
        <authorList>
            <person name="Cortesi F."/>
            <person name="Musilova Z."/>
            <person name="Stieb S.M."/>
            <person name="Hart N.S."/>
            <person name="Siebeck U.E."/>
            <person name="Malmstrom M."/>
            <person name="Torresen O.K."/>
            <person name="Jentoft S."/>
            <person name="Cheney K.L."/>
            <person name="Marshall N.J."/>
            <person name="Carleton K.L."/>
            <person name="Salzburger W."/>
        </authorList>
    </citation>
    <scope>NUCLEOTIDE SEQUENCE</scope>
</reference>
<dbReference type="AlphaFoldDB" id="A0A0B4WXG0"/>
<proteinExistence type="predicted"/>
<name>A0A0B4WXG0_9TELE</name>
<feature type="non-terminal residue" evidence="2">
    <location>
        <position position="1"/>
    </location>
</feature>
<dbReference type="EMBL" id="KP004275">
    <property type="protein sequence ID" value="AJD38791.1"/>
    <property type="molecule type" value="Genomic_DNA"/>
</dbReference>
<sequence length="34" mass="3559">FRSCMMKMVGMSGGEDEESSTTSSTTEVSKVAPA</sequence>